<dbReference type="InterPro" id="IPR051339">
    <property type="entry name" value="DnaJ_subfamily_B"/>
</dbReference>
<evidence type="ECO:0000256" key="1">
    <source>
        <dbReference type="ARBA" id="ARBA00023186"/>
    </source>
</evidence>
<organism evidence="5 6">
    <name type="scientific">Hibiscus sabdariffa</name>
    <name type="common">roselle</name>
    <dbReference type="NCBI Taxonomy" id="183260"/>
    <lineage>
        <taxon>Eukaryota</taxon>
        <taxon>Viridiplantae</taxon>
        <taxon>Streptophyta</taxon>
        <taxon>Embryophyta</taxon>
        <taxon>Tracheophyta</taxon>
        <taxon>Spermatophyta</taxon>
        <taxon>Magnoliopsida</taxon>
        <taxon>eudicotyledons</taxon>
        <taxon>Gunneridae</taxon>
        <taxon>Pentapetalae</taxon>
        <taxon>rosids</taxon>
        <taxon>malvids</taxon>
        <taxon>Malvales</taxon>
        <taxon>Malvaceae</taxon>
        <taxon>Malvoideae</taxon>
        <taxon>Hibiscus</taxon>
    </lineage>
</organism>
<sequence>MGDHSNSQPDHDRHRSALDLYGIIGMSFKAYRSLLNKWSSDNKHSPKEKQEDRKLKDDDPDKTVNGKVKEKKSKKGEKPSKRDKQDSLSADETVFSRQFSGVLKSPTARSHTPAPGSSRSSSSPLKPSLLRSFSRTSRTEDEMSQLQQSKRSASAGRAATLSRSRSRKGTSEKEKPNFSRSTSRRSTTPLVFSQSITRRKPQPIEKALKCTLEELCFGAVKKINIVKDVLSDEGIIVKQEETLTVNIKPGWAKGTKVTFEGKGDEKPGYLPADIVFSIQEQRHHLFKRTGDDLEIVVEIPLVKALTGCPLAVPLLGGDTMSIYVSDIIYPGYEKVIQGQGMPNAKGGNRGDLRITFLVKFPKNLTDEQRSEACRILEDDEPNPLSCIVYIQNVFTYTDFRNIWFLYHMCMHIMFISGLWINVLCCMIFMPRGVGVNRSLFSHIPEHGKKNELRPSDEAPPKIHNNSELNKLIVPGLEPASACGSSGCPKICTEFLSG</sequence>
<dbReference type="Pfam" id="PF01556">
    <property type="entry name" value="DnaJ_C"/>
    <property type="match status" value="1"/>
</dbReference>
<keyword evidence="1" id="KW-0143">Chaperone</keyword>
<dbReference type="PANTHER" id="PTHR24078:SF522">
    <property type="entry name" value="DNAJ CHAPERONE C-TERMINAL DOMAIN-CONTAINING PROTEIN"/>
    <property type="match status" value="1"/>
</dbReference>
<proteinExistence type="predicted"/>
<gene>
    <name evidence="5" type="ORF">V6N11_038151</name>
</gene>
<dbReference type="CDD" id="cd10747">
    <property type="entry name" value="DnaJ_C"/>
    <property type="match status" value="1"/>
</dbReference>
<dbReference type="InterPro" id="IPR008971">
    <property type="entry name" value="HSP40/DnaJ_pept-bd"/>
</dbReference>
<name>A0ABR2SK25_9ROSI</name>
<keyword evidence="6" id="KW-1185">Reference proteome</keyword>
<feature type="transmembrane region" description="Helical" evidence="3">
    <location>
        <begin position="403"/>
        <end position="429"/>
    </location>
</feature>
<dbReference type="InterPro" id="IPR002939">
    <property type="entry name" value="DnaJ_C"/>
</dbReference>
<evidence type="ECO:0000313" key="6">
    <source>
        <dbReference type="Proteomes" id="UP001396334"/>
    </source>
</evidence>
<reference evidence="5 6" key="1">
    <citation type="journal article" date="2024" name="G3 (Bethesda)">
        <title>Genome assembly of Hibiscus sabdariffa L. provides insights into metabolisms of medicinal natural products.</title>
        <authorList>
            <person name="Kim T."/>
        </authorList>
    </citation>
    <scope>NUCLEOTIDE SEQUENCE [LARGE SCALE GENOMIC DNA]</scope>
    <source>
        <strain evidence="5">TK-2024</strain>
        <tissue evidence="5">Old leaves</tissue>
    </source>
</reference>
<feature type="compositionally biased region" description="Basic and acidic residues" evidence="2">
    <location>
        <begin position="76"/>
        <end position="86"/>
    </location>
</feature>
<keyword evidence="3" id="KW-1133">Transmembrane helix</keyword>
<feature type="compositionally biased region" description="Basic and acidic residues" evidence="2">
    <location>
        <begin position="40"/>
        <end position="68"/>
    </location>
</feature>
<feature type="compositionally biased region" description="Low complexity" evidence="2">
    <location>
        <begin position="179"/>
        <end position="188"/>
    </location>
</feature>
<feature type="compositionally biased region" description="Low complexity" evidence="2">
    <location>
        <begin position="115"/>
        <end position="136"/>
    </location>
</feature>
<evidence type="ECO:0000313" key="5">
    <source>
        <dbReference type="EMBL" id="KAK9025282.1"/>
    </source>
</evidence>
<dbReference type="Proteomes" id="UP001396334">
    <property type="component" value="Unassembled WGS sequence"/>
</dbReference>
<dbReference type="Gene3D" id="2.60.260.20">
    <property type="entry name" value="Urease metallochaperone UreE, N-terminal domain"/>
    <property type="match status" value="2"/>
</dbReference>
<keyword evidence="3" id="KW-0472">Membrane</keyword>
<evidence type="ECO:0000256" key="2">
    <source>
        <dbReference type="SAM" id="MobiDB-lite"/>
    </source>
</evidence>
<feature type="domain" description="Chaperone DnaJ C-terminal" evidence="4">
    <location>
        <begin position="204"/>
        <end position="361"/>
    </location>
</feature>
<evidence type="ECO:0000259" key="4">
    <source>
        <dbReference type="Pfam" id="PF01556"/>
    </source>
</evidence>
<evidence type="ECO:0000256" key="3">
    <source>
        <dbReference type="SAM" id="Phobius"/>
    </source>
</evidence>
<accession>A0ABR2SK25</accession>
<comment type="caution">
    <text evidence="5">The sequence shown here is derived from an EMBL/GenBank/DDBJ whole genome shotgun (WGS) entry which is preliminary data.</text>
</comment>
<dbReference type="PANTHER" id="PTHR24078">
    <property type="entry name" value="DNAJ HOMOLOG SUBFAMILY C MEMBER"/>
    <property type="match status" value="1"/>
</dbReference>
<dbReference type="EMBL" id="JBBPBN010000013">
    <property type="protein sequence ID" value="KAK9025282.1"/>
    <property type="molecule type" value="Genomic_DNA"/>
</dbReference>
<protein>
    <recommendedName>
        <fullName evidence="4">Chaperone DnaJ C-terminal domain-containing protein</fullName>
    </recommendedName>
</protein>
<feature type="region of interest" description="Disordered" evidence="2">
    <location>
        <begin position="39"/>
        <end position="198"/>
    </location>
</feature>
<feature type="compositionally biased region" description="Polar residues" evidence="2">
    <location>
        <begin position="87"/>
        <end position="99"/>
    </location>
</feature>
<dbReference type="SUPFAM" id="SSF49493">
    <property type="entry name" value="HSP40/DnaJ peptide-binding domain"/>
    <property type="match status" value="2"/>
</dbReference>
<keyword evidence="3" id="KW-0812">Transmembrane</keyword>